<dbReference type="PANTHER" id="PTHR10160:SF19">
    <property type="entry name" value="PROTON-TRANSLOCATING NAD(P)(+) TRANSHYDROGENASE"/>
    <property type="match status" value="1"/>
</dbReference>
<feature type="transmembrane region" description="Helical" evidence="13">
    <location>
        <begin position="33"/>
        <end position="54"/>
    </location>
</feature>
<evidence type="ECO:0000256" key="3">
    <source>
        <dbReference type="ARBA" id="ARBA00012943"/>
    </source>
</evidence>
<dbReference type="PANTHER" id="PTHR10160">
    <property type="entry name" value="NAD(P) TRANSHYDROGENASE"/>
    <property type="match status" value="1"/>
</dbReference>
<evidence type="ECO:0000256" key="7">
    <source>
        <dbReference type="ARBA" id="ARBA00022857"/>
    </source>
</evidence>
<evidence type="ECO:0000256" key="8">
    <source>
        <dbReference type="ARBA" id="ARBA00022967"/>
    </source>
</evidence>
<evidence type="ECO:0000256" key="4">
    <source>
        <dbReference type="ARBA" id="ARBA00022475"/>
    </source>
</evidence>
<evidence type="ECO:0000313" key="15">
    <source>
        <dbReference type="EMBL" id="TCP97183.1"/>
    </source>
</evidence>
<dbReference type="GO" id="GO:0008750">
    <property type="term" value="F:proton-translocating NAD(P)+ transhydrogenase activity"/>
    <property type="evidence" value="ECO:0007669"/>
    <property type="project" value="UniProtKB-EC"/>
</dbReference>
<dbReference type="GO" id="GO:0006740">
    <property type="term" value="P:NADPH regeneration"/>
    <property type="evidence" value="ECO:0007669"/>
    <property type="project" value="TreeGrafter"/>
</dbReference>
<dbReference type="Pfam" id="PF12769">
    <property type="entry name" value="PNTB_4TM"/>
    <property type="match status" value="1"/>
</dbReference>
<keyword evidence="16" id="KW-1185">Reference proteome</keyword>
<evidence type="ECO:0000256" key="5">
    <source>
        <dbReference type="ARBA" id="ARBA00022519"/>
    </source>
</evidence>
<comment type="subcellular location">
    <subcellularLocation>
        <location evidence="2">Cell inner membrane</location>
        <topology evidence="2">Multi-pass membrane protein</topology>
    </subcellularLocation>
</comment>
<dbReference type="EMBL" id="SLYC01000047">
    <property type="protein sequence ID" value="TCP97183.1"/>
    <property type="molecule type" value="Genomic_DNA"/>
</dbReference>
<keyword evidence="4" id="KW-1003">Cell membrane</keyword>
<keyword evidence="11 13" id="KW-0472">Membrane</keyword>
<dbReference type="AlphaFoldDB" id="A0A4V6NS98"/>
<dbReference type="Proteomes" id="UP000295504">
    <property type="component" value="Unassembled WGS sequence"/>
</dbReference>
<comment type="function">
    <text evidence="1">The transhydrogenation between NADH and NADP is coupled to respiration and ATP hydrolysis and functions as a proton pump across the membrane.</text>
</comment>
<keyword evidence="10" id="KW-0520">NAD</keyword>
<evidence type="ECO:0000259" key="14">
    <source>
        <dbReference type="Pfam" id="PF12769"/>
    </source>
</evidence>
<keyword evidence="5" id="KW-0997">Cell inner membrane</keyword>
<evidence type="ECO:0000256" key="9">
    <source>
        <dbReference type="ARBA" id="ARBA00022989"/>
    </source>
</evidence>
<sequence length="97" mass="10382">MSSLVLVIIFVISSTVGYKLIKNVPSLLHTPLMSGMNALSGITIIGALTTVSVIRYKYNPYLGGIIGGLAIILAMINVVGGFTVTHRMLRMFDKKGV</sequence>
<comment type="catalytic activity">
    <reaction evidence="12">
        <text>NAD(+) + NADPH + H(+)(in) = NADH + NADP(+) + H(+)(out)</text>
        <dbReference type="Rhea" id="RHEA:47992"/>
        <dbReference type="ChEBI" id="CHEBI:15378"/>
        <dbReference type="ChEBI" id="CHEBI:57540"/>
        <dbReference type="ChEBI" id="CHEBI:57783"/>
        <dbReference type="ChEBI" id="CHEBI:57945"/>
        <dbReference type="ChEBI" id="CHEBI:58349"/>
        <dbReference type="EC" id="7.1.1.1"/>
    </reaction>
</comment>
<evidence type="ECO:0000256" key="13">
    <source>
        <dbReference type="SAM" id="Phobius"/>
    </source>
</evidence>
<organism evidence="15 16">
    <name type="scientific">Serpentinicella alkaliphila</name>
    <dbReference type="NCBI Taxonomy" id="1734049"/>
    <lineage>
        <taxon>Bacteria</taxon>
        <taxon>Bacillati</taxon>
        <taxon>Bacillota</taxon>
        <taxon>Clostridia</taxon>
        <taxon>Peptostreptococcales</taxon>
        <taxon>Natronincolaceae</taxon>
        <taxon>Serpentinicella</taxon>
    </lineage>
</organism>
<evidence type="ECO:0000256" key="11">
    <source>
        <dbReference type="ARBA" id="ARBA00023136"/>
    </source>
</evidence>
<keyword evidence="6 13" id="KW-0812">Transmembrane</keyword>
<evidence type="ECO:0000256" key="12">
    <source>
        <dbReference type="ARBA" id="ARBA00048202"/>
    </source>
</evidence>
<evidence type="ECO:0000256" key="6">
    <source>
        <dbReference type="ARBA" id="ARBA00022692"/>
    </source>
</evidence>
<dbReference type="GO" id="GO:0050661">
    <property type="term" value="F:NADP binding"/>
    <property type="evidence" value="ECO:0007669"/>
    <property type="project" value="TreeGrafter"/>
</dbReference>
<keyword evidence="9 13" id="KW-1133">Transmembrane helix</keyword>
<reference evidence="15 16" key="1">
    <citation type="submission" date="2019-03" db="EMBL/GenBank/DDBJ databases">
        <title>Genomic Encyclopedia of Type Strains, Phase IV (KMG-IV): sequencing the most valuable type-strain genomes for metagenomic binning, comparative biology and taxonomic classification.</title>
        <authorList>
            <person name="Goeker M."/>
        </authorList>
    </citation>
    <scope>NUCLEOTIDE SEQUENCE [LARGE SCALE GENOMIC DNA]</scope>
    <source>
        <strain evidence="15 16">DSM 100013</strain>
    </source>
</reference>
<name>A0A4V6NS98_9FIRM</name>
<keyword evidence="8" id="KW-1278">Translocase</keyword>
<comment type="caution">
    <text evidence="15">The sequence shown here is derived from an EMBL/GenBank/DDBJ whole genome shotgun (WGS) entry which is preliminary data.</text>
</comment>
<feature type="domain" description="NAD(P) transhydrogenase alpha subunit C-terminal" evidence="14">
    <location>
        <begin position="7"/>
        <end position="94"/>
    </location>
</feature>
<dbReference type="RefSeq" id="WP_132849500.1">
    <property type="nucleotide sequence ID" value="NZ_CP058648.1"/>
</dbReference>
<feature type="transmembrane region" description="Helical" evidence="13">
    <location>
        <begin position="61"/>
        <end position="84"/>
    </location>
</feature>
<accession>A0A4V6NS98</accession>
<evidence type="ECO:0000256" key="10">
    <source>
        <dbReference type="ARBA" id="ARBA00023027"/>
    </source>
</evidence>
<dbReference type="EC" id="7.1.1.1" evidence="3"/>
<dbReference type="InterPro" id="IPR024605">
    <property type="entry name" value="NADP_transhyd_a_C"/>
</dbReference>
<protein>
    <recommendedName>
        <fullName evidence="3">proton-translocating NAD(P)(+) transhydrogenase</fullName>
        <ecNumber evidence="3">7.1.1.1</ecNumber>
    </recommendedName>
</protein>
<dbReference type="OrthoDB" id="9810841at2"/>
<gene>
    <name evidence="15" type="ORF">EDD79_10479</name>
</gene>
<dbReference type="GO" id="GO:0005886">
    <property type="term" value="C:plasma membrane"/>
    <property type="evidence" value="ECO:0007669"/>
    <property type="project" value="UniProtKB-SubCell"/>
</dbReference>
<evidence type="ECO:0000256" key="2">
    <source>
        <dbReference type="ARBA" id="ARBA00004429"/>
    </source>
</evidence>
<evidence type="ECO:0000313" key="16">
    <source>
        <dbReference type="Proteomes" id="UP000295504"/>
    </source>
</evidence>
<proteinExistence type="predicted"/>
<evidence type="ECO:0000256" key="1">
    <source>
        <dbReference type="ARBA" id="ARBA00003943"/>
    </source>
</evidence>
<keyword evidence="7" id="KW-0521">NADP</keyword>